<proteinExistence type="predicted"/>
<dbReference type="OrthoDB" id="894336at2"/>
<dbReference type="Pfam" id="PF19335">
    <property type="entry name" value="HMBD"/>
    <property type="match status" value="1"/>
</dbReference>
<feature type="domain" description="Heavy metal binding" evidence="2">
    <location>
        <begin position="46"/>
        <end position="72"/>
    </location>
</feature>
<accession>A0A1W2G5S9</accession>
<sequence>MKKSILTLTASILILWASSLYLTGCSQKRNEANHENMMEESSESKVYACPMHPEIVGKQGDKCSKCGMALKESDRTSNSDHENHKH</sequence>
<dbReference type="EMBL" id="FWYF01000001">
    <property type="protein sequence ID" value="SMD31802.1"/>
    <property type="molecule type" value="Genomic_DNA"/>
</dbReference>
<evidence type="ECO:0000313" key="4">
    <source>
        <dbReference type="Proteomes" id="UP000192472"/>
    </source>
</evidence>
<dbReference type="InterPro" id="IPR045800">
    <property type="entry name" value="HMBD"/>
</dbReference>
<dbReference type="STRING" id="692418.SAMN04488029_0140"/>
<dbReference type="Proteomes" id="UP000192472">
    <property type="component" value="Unassembled WGS sequence"/>
</dbReference>
<evidence type="ECO:0000256" key="1">
    <source>
        <dbReference type="SAM" id="SignalP"/>
    </source>
</evidence>
<keyword evidence="1" id="KW-0732">Signal</keyword>
<evidence type="ECO:0000313" key="3">
    <source>
        <dbReference type="EMBL" id="SMD31802.1"/>
    </source>
</evidence>
<organism evidence="3 4">
    <name type="scientific">Reichenbachiella faecimaris</name>
    <dbReference type="NCBI Taxonomy" id="692418"/>
    <lineage>
        <taxon>Bacteria</taxon>
        <taxon>Pseudomonadati</taxon>
        <taxon>Bacteroidota</taxon>
        <taxon>Cytophagia</taxon>
        <taxon>Cytophagales</taxon>
        <taxon>Reichenbachiellaceae</taxon>
        <taxon>Reichenbachiella</taxon>
    </lineage>
</organism>
<gene>
    <name evidence="3" type="ORF">SAMN04488029_0140</name>
</gene>
<keyword evidence="4" id="KW-1185">Reference proteome</keyword>
<dbReference type="RefSeq" id="WP_084370501.1">
    <property type="nucleotide sequence ID" value="NZ_FWYF01000001.1"/>
</dbReference>
<name>A0A1W2G5S9_REIFA</name>
<protein>
    <recommendedName>
        <fullName evidence="2">Heavy metal binding domain-containing protein</fullName>
    </recommendedName>
</protein>
<feature type="chain" id="PRO_5011963977" description="Heavy metal binding domain-containing protein" evidence="1">
    <location>
        <begin position="23"/>
        <end position="86"/>
    </location>
</feature>
<dbReference type="AlphaFoldDB" id="A0A1W2G5S9"/>
<evidence type="ECO:0000259" key="2">
    <source>
        <dbReference type="Pfam" id="PF19335"/>
    </source>
</evidence>
<dbReference type="GO" id="GO:0046872">
    <property type="term" value="F:metal ion binding"/>
    <property type="evidence" value="ECO:0007669"/>
    <property type="project" value="InterPro"/>
</dbReference>
<feature type="signal peptide" evidence="1">
    <location>
        <begin position="1"/>
        <end position="22"/>
    </location>
</feature>
<reference evidence="3 4" key="1">
    <citation type="submission" date="2017-04" db="EMBL/GenBank/DDBJ databases">
        <authorList>
            <person name="Afonso C.L."/>
            <person name="Miller P.J."/>
            <person name="Scott M.A."/>
            <person name="Spackman E."/>
            <person name="Goraichik I."/>
            <person name="Dimitrov K.M."/>
            <person name="Suarez D.L."/>
            <person name="Swayne D.E."/>
        </authorList>
    </citation>
    <scope>NUCLEOTIDE SEQUENCE [LARGE SCALE GENOMIC DNA]</scope>
    <source>
        <strain evidence="3 4">DSM 26133</strain>
    </source>
</reference>